<feature type="compositionally biased region" description="Pro residues" evidence="1">
    <location>
        <begin position="825"/>
        <end position="854"/>
    </location>
</feature>
<feature type="compositionally biased region" description="Pro residues" evidence="1">
    <location>
        <begin position="959"/>
        <end position="968"/>
    </location>
</feature>
<keyword evidence="3" id="KW-1185">Reference proteome</keyword>
<feature type="region of interest" description="Disordered" evidence="1">
    <location>
        <begin position="86"/>
        <end position="112"/>
    </location>
</feature>
<dbReference type="STRING" id="231916.A0A409XYZ6"/>
<feature type="compositionally biased region" description="Basic and acidic residues" evidence="1">
    <location>
        <begin position="605"/>
        <end position="622"/>
    </location>
</feature>
<dbReference type="OrthoDB" id="3254160at2759"/>
<dbReference type="EMBL" id="NHYE01001400">
    <property type="protein sequence ID" value="PPQ96000.1"/>
    <property type="molecule type" value="Genomic_DNA"/>
</dbReference>
<feature type="compositionally biased region" description="Pro residues" evidence="1">
    <location>
        <begin position="1037"/>
        <end position="1051"/>
    </location>
</feature>
<evidence type="ECO:0000256" key="1">
    <source>
        <dbReference type="SAM" id="MobiDB-lite"/>
    </source>
</evidence>
<comment type="caution">
    <text evidence="2">The sequence shown here is derived from an EMBL/GenBank/DDBJ whole genome shotgun (WGS) entry which is preliminary data.</text>
</comment>
<dbReference type="AlphaFoldDB" id="A0A409XYZ6"/>
<name>A0A409XYZ6_9AGAR</name>
<organism evidence="2 3">
    <name type="scientific">Gymnopilus dilepis</name>
    <dbReference type="NCBI Taxonomy" id="231916"/>
    <lineage>
        <taxon>Eukaryota</taxon>
        <taxon>Fungi</taxon>
        <taxon>Dikarya</taxon>
        <taxon>Basidiomycota</taxon>
        <taxon>Agaricomycotina</taxon>
        <taxon>Agaricomycetes</taxon>
        <taxon>Agaricomycetidae</taxon>
        <taxon>Agaricales</taxon>
        <taxon>Agaricineae</taxon>
        <taxon>Hymenogastraceae</taxon>
        <taxon>Gymnopilus</taxon>
    </lineage>
</organism>
<feature type="compositionally biased region" description="Pro residues" evidence="1">
    <location>
        <begin position="714"/>
        <end position="725"/>
    </location>
</feature>
<protein>
    <submittedName>
        <fullName evidence="2">Uncharacterized protein</fullName>
    </submittedName>
</protein>
<feature type="compositionally biased region" description="Basic and acidic residues" evidence="1">
    <location>
        <begin position="1"/>
        <end position="11"/>
    </location>
</feature>
<accession>A0A409XYZ6</accession>
<feature type="compositionally biased region" description="Low complexity" evidence="1">
    <location>
        <begin position="731"/>
        <end position="743"/>
    </location>
</feature>
<feature type="compositionally biased region" description="Pro residues" evidence="1">
    <location>
        <begin position="1060"/>
        <end position="1095"/>
    </location>
</feature>
<feature type="region of interest" description="Disordered" evidence="1">
    <location>
        <begin position="600"/>
        <end position="882"/>
    </location>
</feature>
<feature type="compositionally biased region" description="Low complexity" evidence="1">
    <location>
        <begin position="1133"/>
        <end position="1145"/>
    </location>
</feature>
<feature type="compositionally biased region" description="Pro residues" evidence="1">
    <location>
        <begin position="862"/>
        <end position="882"/>
    </location>
</feature>
<evidence type="ECO:0000313" key="2">
    <source>
        <dbReference type="EMBL" id="PPQ96000.1"/>
    </source>
</evidence>
<feature type="compositionally biased region" description="Basic and acidic residues" evidence="1">
    <location>
        <begin position="91"/>
        <end position="112"/>
    </location>
</feature>
<evidence type="ECO:0000313" key="3">
    <source>
        <dbReference type="Proteomes" id="UP000284706"/>
    </source>
</evidence>
<feature type="compositionally biased region" description="Polar residues" evidence="1">
    <location>
        <begin position="629"/>
        <end position="639"/>
    </location>
</feature>
<reference evidence="2 3" key="1">
    <citation type="journal article" date="2018" name="Evol. Lett.">
        <title>Horizontal gene cluster transfer increased hallucinogenic mushroom diversity.</title>
        <authorList>
            <person name="Reynolds H.T."/>
            <person name="Vijayakumar V."/>
            <person name="Gluck-Thaler E."/>
            <person name="Korotkin H.B."/>
            <person name="Matheny P.B."/>
            <person name="Slot J.C."/>
        </authorList>
    </citation>
    <scope>NUCLEOTIDE SEQUENCE [LARGE SCALE GENOMIC DNA]</scope>
    <source>
        <strain evidence="2 3">SRW20</strain>
    </source>
</reference>
<feature type="region of interest" description="Disordered" evidence="1">
    <location>
        <begin position="1"/>
        <end position="30"/>
    </location>
</feature>
<feature type="compositionally biased region" description="Low complexity" evidence="1">
    <location>
        <begin position="815"/>
        <end position="824"/>
    </location>
</feature>
<dbReference type="Proteomes" id="UP000284706">
    <property type="component" value="Unassembled WGS sequence"/>
</dbReference>
<sequence length="1222" mass="134587">MNTEEKLKSKEEDFDVKPLSPTQPDGDQWVPLPATNLPRPFDIICNDLMTLGALSIDDFLNNAPTSSSAVSAVNFDINFHLQIPELAPVSPEKDKDKDKASGKGPDDAEDAKNEKVLRNAVALLRQTCQSVFGSSEALNYEYLEGDPKNRQCILTITRPGGATRSYKSESGPLRRGDAKAQAAQVAIEMGALDFIVSGDSDALKAKKGLLLNPLQVDLDNLEMIDDKSPLKPLLLPLVKKEAEDDTVIKEIEDCLAEWRAGMVKPHWVYFNGYRDKKKHGAALKIALNAHVFRAYSVDPIYGNAKAAKIACAAAAIKEGVLDFIKHGNGQTEPVKIEDNGLEDMAIFVDSQSTQTNGLTLQEYYETLPKPFPEDVGDTPASEINAPAWLNITMQSARGARLASSFTPIVDSSRHLHGHILRIERPGETRTYLVDPQFPKRGDAKSAVCLLAMSQGVGDWIRSLKDEAENKLTPERRKLANEKVLQLLSTECSKVRPGNRLNFIFTTERDGNCFFDFSSAMLTVVSDAAFGCTLKVDISSDPEKSDIREYKAKTEYRNKADAKAAVACIAAEEGLIDLLRFRGATPPSDYVPFWEAQVNGDGDNYVPKRKEPDHELSGEDQDRKKRRKGNNSNDTLSSRPMSKIKLPEDHPLPAKPAGLPVTPSATPTGPAGYSNRWKKPLATGPRSLGPSSNAYAPVPRSGGQDRSGYRSGDIPHPPSQPPPPPAHSRDNGYSTMSSSSSSYSSHRHDHDPRHGHSHAPPPPPAASHHAYPYDDRADYRQAPSYQPAPAYPPPDPYGNAYPAYPSAVPPHPPTEYPGHYPHATYHPPPPPAHPPPPPPHHYSAHYPPPAPPTPPHTAYGHYPYPPQYTHHPPPAQYPPHPAYPASYPPHTPVVYSPPAPPPVPVPVIPPSPPHYGSYSPRHRAHYDTQSPPPAHHSLPPRSPPQQSHTQSHYHAHHASYPPPSAPDDYPPSDSHWQMNNNYRRHSTAGDSSRGRAASNSYRKHPPPRDSDRNRYLARPPSPTPPPPPDMRPRYDQSYPPPLYPPSSYPPSSYPSSSYPPSSYPPSSYPPSSHPPSHPPPSSNPSVQQPPPPPPPVSSDHQPTNGHEVVVAKPEPLDTPPVPTISAPKLEQLPSQSSQSHSSQSSSRTNVDILYEFCDKEGISRPSFYHKSLEDKEGKTVYIVWAEKDAQRLELQNHFVSFEEGYEKLSKRVLQWERSKLVKK</sequence>
<feature type="compositionally biased region" description="Low complexity" evidence="1">
    <location>
        <begin position="796"/>
        <end position="805"/>
    </location>
</feature>
<dbReference type="InParanoid" id="A0A409XYZ6"/>
<feature type="region of interest" description="Disordered" evidence="1">
    <location>
        <begin position="912"/>
        <end position="1148"/>
    </location>
</feature>
<feature type="compositionally biased region" description="Pro residues" evidence="1">
    <location>
        <begin position="1018"/>
        <end position="1028"/>
    </location>
</feature>
<proteinExistence type="predicted"/>
<gene>
    <name evidence="2" type="ORF">CVT26_016162</name>
</gene>